<feature type="region of interest" description="Disordered" evidence="1">
    <location>
        <begin position="977"/>
        <end position="1091"/>
    </location>
</feature>
<feature type="compositionally biased region" description="Low complexity" evidence="1">
    <location>
        <begin position="789"/>
        <end position="800"/>
    </location>
</feature>
<feature type="region of interest" description="Disordered" evidence="1">
    <location>
        <begin position="283"/>
        <end position="318"/>
    </location>
</feature>
<reference evidence="3 4" key="1">
    <citation type="journal article" date="2018" name="Mol. Biol. Evol.">
        <title>Broad Genomic Sampling Reveals a Smut Pathogenic Ancestry of the Fungal Clade Ustilaginomycotina.</title>
        <authorList>
            <person name="Kijpornyongpan T."/>
            <person name="Mondo S.J."/>
            <person name="Barry K."/>
            <person name="Sandor L."/>
            <person name="Lee J."/>
            <person name="Lipzen A."/>
            <person name="Pangilinan J."/>
            <person name="LaButti K."/>
            <person name="Hainaut M."/>
            <person name="Henrissat B."/>
            <person name="Grigoriev I.V."/>
            <person name="Spatafora J.W."/>
            <person name="Aime M.C."/>
        </authorList>
    </citation>
    <scope>NUCLEOTIDE SEQUENCE [LARGE SCALE GENOMIC DNA]</scope>
    <source>
        <strain evidence="3 4">MCA 4186</strain>
    </source>
</reference>
<feature type="region of interest" description="Disordered" evidence="1">
    <location>
        <begin position="836"/>
        <end position="947"/>
    </location>
</feature>
<dbReference type="InterPro" id="IPR057725">
    <property type="entry name" value="Ams2-SPT21_N"/>
</dbReference>
<evidence type="ECO:0000313" key="4">
    <source>
        <dbReference type="Proteomes" id="UP000245946"/>
    </source>
</evidence>
<name>A0A316ZF42_9BASI</name>
<proteinExistence type="predicted"/>
<dbReference type="PANTHER" id="PTHR39147">
    <property type="entry name" value="PROTEIN SPT21"/>
    <property type="match status" value="1"/>
</dbReference>
<dbReference type="GO" id="GO:0008270">
    <property type="term" value="F:zinc ion binding"/>
    <property type="evidence" value="ECO:0007669"/>
    <property type="project" value="InterPro"/>
</dbReference>
<feature type="compositionally biased region" description="Polar residues" evidence="1">
    <location>
        <begin position="580"/>
        <end position="611"/>
    </location>
</feature>
<feature type="compositionally biased region" description="Basic and acidic residues" evidence="1">
    <location>
        <begin position="294"/>
        <end position="303"/>
    </location>
</feature>
<feature type="compositionally biased region" description="Low complexity" evidence="1">
    <location>
        <begin position="1073"/>
        <end position="1088"/>
    </location>
</feature>
<protein>
    <recommendedName>
        <fullName evidence="2">Ams2/SPT21 N-terminal domain-containing protein</fullName>
    </recommendedName>
</protein>
<dbReference type="EMBL" id="KZ819286">
    <property type="protein sequence ID" value="PWO00142.1"/>
    <property type="molecule type" value="Genomic_DNA"/>
</dbReference>
<feature type="compositionally biased region" description="Low complexity" evidence="1">
    <location>
        <begin position="224"/>
        <end position="235"/>
    </location>
</feature>
<dbReference type="GO" id="GO:0030466">
    <property type="term" value="P:silent mating-type cassette heterochromatin formation"/>
    <property type="evidence" value="ECO:0007669"/>
    <property type="project" value="TreeGrafter"/>
</dbReference>
<evidence type="ECO:0000313" key="3">
    <source>
        <dbReference type="EMBL" id="PWO00142.1"/>
    </source>
</evidence>
<dbReference type="PANTHER" id="PTHR39147:SF1">
    <property type="entry name" value="PROTEIN SPT21"/>
    <property type="match status" value="1"/>
</dbReference>
<dbReference type="OrthoDB" id="3199820at2759"/>
<feature type="domain" description="Ams2/SPT21 N-terminal" evidence="2">
    <location>
        <begin position="1"/>
        <end position="136"/>
    </location>
</feature>
<dbReference type="RefSeq" id="XP_025600420.1">
    <property type="nucleotide sequence ID" value="XM_025741696.1"/>
</dbReference>
<dbReference type="InterPro" id="IPR013088">
    <property type="entry name" value="Znf_NHR/GATA"/>
</dbReference>
<feature type="region of interest" description="Disordered" evidence="1">
    <location>
        <begin position="1266"/>
        <end position="1297"/>
    </location>
</feature>
<keyword evidence="4" id="KW-1185">Reference proteome</keyword>
<feature type="region of interest" description="Disordered" evidence="1">
    <location>
        <begin position="666"/>
        <end position="730"/>
    </location>
</feature>
<feature type="region of interest" description="Disordered" evidence="1">
    <location>
        <begin position="757"/>
        <end position="820"/>
    </location>
</feature>
<feature type="compositionally biased region" description="Polar residues" evidence="1">
    <location>
        <begin position="1019"/>
        <end position="1038"/>
    </location>
</feature>
<feature type="region of interest" description="Disordered" evidence="1">
    <location>
        <begin position="450"/>
        <end position="474"/>
    </location>
</feature>
<dbReference type="GO" id="GO:0000183">
    <property type="term" value="P:rDNA heterochromatin formation"/>
    <property type="evidence" value="ECO:0007669"/>
    <property type="project" value="TreeGrafter"/>
</dbReference>
<dbReference type="STRING" id="58919.A0A316ZF42"/>
<feature type="compositionally biased region" description="Polar residues" evidence="1">
    <location>
        <begin position="702"/>
        <end position="719"/>
    </location>
</feature>
<feature type="region of interest" description="Disordered" evidence="1">
    <location>
        <begin position="629"/>
        <end position="648"/>
    </location>
</feature>
<feature type="compositionally biased region" description="Basic and acidic residues" evidence="1">
    <location>
        <begin position="720"/>
        <end position="730"/>
    </location>
</feature>
<dbReference type="Pfam" id="PF25823">
    <property type="entry name" value="Ams2-SPT21_N"/>
    <property type="match status" value="1"/>
</dbReference>
<feature type="compositionally biased region" description="Low complexity" evidence="1">
    <location>
        <begin position="989"/>
        <end position="1005"/>
    </location>
</feature>
<accession>A0A316ZF42</accession>
<evidence type="ECO:0000259" key="2">
    <source>
        <dbReference type="Pfam" id="PF25823"/>
    </source>
</evidence>
<dbReference type="Proteomes" id="UP000245946">
    <property type="component" value="Unassembled WGS sequence"/>
</dbReference>
<feature type="region of interest" description="Disordered" evidence="1">
    <location>
        <begin position="154"/>
        <end position="235"/>
    </location>
</feature>
<evidence type="ECO:0000256" key="1">
    <source>
        <dbReference type="SAM" id="MobiDB-lite"/>
    </source>
</evidence>
<dbReference type="Gene3D" id="3.30.50.10">
    <property type="entry name" value="Erythroid Transcription Factor GATA-1, subunit A"/>
    <property type="match status" value="1"/>
</dbReference>
<dbReference type="GO" id="GO:0006357">
    <property type="term" value="P:regulation of transcription by RNA polymerase II"/>
    <property type="evidence" value="ECO:0007669"/>
    <property type="project" value="TreeGrafter"/>
</dbReference>
<feature type="compositionally biased region" description="Polar residues" evidence="1">
    <location>
        <begin position="666"/>
        <end position="681"/>
    </location>
</feature>
<feature type="compositionally biased region" description="Polar residues" evidence="1">
    <location>
        <begin position="775"/>
        <end position="788"/>
    </location>
</feature>
<dbReference type="GeneID" id="37269240"/>
<dbReference type="InterPro" id="IPR042403">
    <property type="entry name" value="Spt21/Ams2"/>
</dbReference>
<organism evidence="3 4">
    <name type="scientific">Tilletiopsis washingtonensis</name>
    <dbReference type="NCBI Taxonomy" id="58919"/>
    <lineage>
        <taxon>Eukaryota</taxon>
        <taxon>Fungi</taxon>
        <taxon>Dikarya</taxon>
        <taxon>Basidiomycota</taxon>
        <taxon>Ustilaginomycotina</taxon>
        <taxon>Exobasidiomycetes</taxon>
        <taxon>Entylomatales</taxon>
        <taxon>Entylomatales incertae sedis</taxon>
        <taxon>Tilletiopsis</taxon>
    </lineage>
</organism>
<feature type="region of interest" description="Disordered" evidence="1">
    <location>
        <begin position="1172"/>
        <end position="1199"/>
    </location>
</feature>
<feature type="compositionally biased region" description="Polar residues" evidence="1">
    <location>
        <begin position="305"/>
        <end position="314"/>
    </location>
</feature>
<gene>
    <name evidence="3" type="ORF">FA09DRAFT_328244</name>
</gene>
<sequence>MDVKVLYTLESAPHSTMVAHLGRQLPVELLPARRNAPASTPRFGTVTLKTCLSAICIASPELVFDRRKDYTLYAQDPLESHRRRTSGPSNPSFVVGKGFFSWALAEAGEGDSMVTGVVRGTYEDDDEELEIVLRLKEAVKQSREQYYDLVRAFNPGASDEPAPQPAPDAVTSSSSLGKRKAEETEAPACYAPQRREQSPHRSPATFAAPLPKQSASEERSGLHAQDQQDATAASTQQQLLQLLQALQGQAAGDTRSAASPMDAPALSAAGARINEVLSQLTPAMPSVPLPASADSRRNSRRDSVIATSPMTQMTPGYGEDELRATSAEAEAPPINETAAAKKRRVAAETKAATQKALREARACYNCGIRGLRSWRFVHLPQGLDAVLYKDGSDVRETERGASVDKPQWRACNACGKYFTKTGMNRPQERVLGDLQGGPRGAAWRAAVAQNGPKLSEDSDEGETEQAAEGLGIKRARSAGLPRTLSDVCERDSKRVNAGAASAASRGAGPKMAETLEEARLKDFLKDSDGRWRTKRSILENPQGLPPGRPKGCKTGEAKGRSAQRQRLAVARKAEERASSRDGSANRSAMTASSPNTSMSATFAHSVPQSSPVRPSLAARAVTDGWALQQQHRSPAGFSRPQAWMPTPRGRYGAPSYLLDSSPGTALQTLLSEGNDDWSNMAGQPPPTPLRRSPRKNPHGTRATYNPFASDQIEPHSSPTRGDHNQAARSGHDMTLDSADLMNMISTSPLTRGRVRSGNYELAAPPGTHPALWSSDGPSSANKASSDATSPDSCPGSPSPSRKSRRLPRGVMSDAAQPGAHTVSLNQVRLNSNAWDNALGAGATPTDGGRTPADNAGEPTSRRTHGRSPSQDRKAARQARAGHGGPGSSHMGPFMGTEGFDDAEMDDGGPCGSPTLGRATRRRRPAAGASLYGAGARTSDALGPASSPPMFSEADLGEMDEWGRTASMKEFFPTPSPVKAWTLGESPDMATPADTKPAAGAAAPQQVPTPQPPVIHVSNAPGTSDGAQPSTALVSQKNTPAAAPTPVNSLTPAAAASAVKRVGRRPLPATVEDAPSTSSASSPPEALSPDGEYEDAQSLFDMFDDPYGLLANSGLGANGNMQGISLETFDGGIELHPSFNFMQHLQQFTHEGSTGVAASVATGAVVTSAAPAAPAAASPSSPPRRSPISNGAAPATPSKKTTAALSAAAAAAQRGELSPGLNALLNSFSAAASSSMGDPAAFALPNFSPSQFNFDEQTMKSMFASMVASSSPPRPLSQQRAAITATDESAPEQGSSAS</sequence>
<feature type="region of interest" description="Disordered" evidence="1">
    <location>
        <begin position="531"/>
        <end position="611"/>
    </location>
</feature>